<protein>
    <recommendedName>
        <fullName evidence="3">Peptidase U49</fullName>
    </recommendedName>
</protein>
<comment type="caution">
    <text evidence="1">The sequence shown here is derived from an EMBL/GenBank/DDBJ whole genome shotgun (WGS) entry which is preliminary data.</text>
</comment>
<dbReference type="Pfam" id="PF10463">
    <property type="entry name" value="Peptidase_U49"/>
    <property type="match status" value="1"/>
</dbReference>
<organism evidence="1 2">
    <name type="scientific">Pedobacter kyungheensis</name>
    <dbReference type="NCBI Taxonomy" id="1069985"/>
    <lineage>
        <taxon>Bacteria</taxon>
        <taxon>Pseudomonadati</taxon>
        <taxon>Bacteroidota</taxon>
        <taxon>Sphingobacteriia</taxon>
        <taxon>Sphingobacteriales</taxon>
        <taxon>Sphingobacteriaceae</taxon>
        <taxon>Pedobacter</taxon>
    </lineage>
</organism>
<reference evidence="1 2" key="1">
    <citation type="submission" date="2014-10" db="EMBL/GenBank/DDBJ databases">
        <title>Pedobacter Kyungheensis.</title>
        <authorList>
            <person name="Anderson B.M."/>
            <person name="Newman J.D."/>
        </authorList>
    </citation>
    <scope>NUCLEOTIDE SEQUENCE [LARGE SCALE GENOMIC DNA]</scope>
    <source>
        <strain evidence="1 2">KACC 16221</strain>
    </source>
</reference>
<dbReference type="InterPro" id="IPR019504">
    <property type="entry name" value="Peptidase_U49_Lit_pept"/>
</dbReference>
<dbReference type="EMBL" id="JSYN01000037">
    <property type="protein sequence ID" value="KIA90936.1"/>
    <property type="molecule type" value="Genomic_DNA"/>
</dbReference>
<evidence type="ECO:0000313" key="2">
    <source>
        <dbReference type="Proteomes" id="UP000031246"/>
    </source>
</evidence>
<proteinExistence type="predicted"/>
<sequence length="332" mass="38850">MEYISPIKHLYDRIIEYFYHNNPLSKDRLTALAEQNIVSRAIFFNPDGGYIKTPMVHLENGEVEIQESYMSFLWCTIYNFVKMNEAARKLCLSSDDVVQFNLTSVENLEHMNDLFGWILSLQTTYSEWPENFPSPIDGSEFSNTINVIFLHALSYLLYHEVAHLANNHKTYLELINSRLEDLTDDELYQLKSLEVEADNYAIELLLGGNPDEDQTYIRVIGAIMAQLSNLLLIQNVNGLTQLKHPDIDQRLFNLSHRYKFENQVYQLNIEQTLNIGLSLFLHIHKIEYLKDIPDQSAWYENFDGILAHLYQKLDTEKEKTKDSFFSAREDMR</sequence>
<dbReference type="RefSeq" id="WP_039481886.1">
    <property type="nucleotide sequence ID" value="NZ_JSYN01000037.1"/>
</dbReference>
<keyword evidence="2" id="KW-1185">Reference proteome</keyword>
<dbReference type="OrthoDB" id="784886at2"/>
<gene>
    <name evidence="1" type="ORF">OC25_23850</name>
</gene>
<name>A0A0C1D227_9SPHI</name>
<dbReference type="AlphaFoldDB" id="A0A0C1D227"/>
<dbReference type="Proteomes" id="UP000031246">
    <property type="component" value="Unassembled WGS sequence"/>
</dbReference>
<evidence type="ECO:0000313" key="1">
    <source>
        <dbReference type="EMBL" id="KIA90936.1"/>
    </source>
</evidence>
<accession>A0A0C1D227</accession>
<evidence type="ECO:0008006" key="3">
    <source>
        <dbReference type="Google" id="ProtNLM"/>
    </source>
</evidence>